<dbReference type="GO" id="GO:0016740">
    <property type="term" value="F:transferase activity"/>
    <property type="evidence" value="ECO:0007669"/>
    <property type="project" value="UniProtKB-KW"/>
</dbReference>
<keyword evidence="2" id="KW-0808">Transferase</keyword>
<sequence length="236" mass="27271">MCRLLAFRDREKINGEVLKAFVNSARYDPFSPYKSHPDGWGFIIFVKKSGIWRSLYYRSPEPIFQDDLSTLTSIKGEEIMGIIHARKAGKKFLQGLTHAHPYHIRAGVYDLYFAHNGSISRNAFENPSLPYTDSYMFLLKIAEGVSKTNDVKESFRFAFNSLKEYSASLNSALLSYSEGEGPIIQIGYYYNKKEALDSSEEYFKLYIWRNYVFSSTIKYYLGNADNELVYGDIMYL</sequence>
<dbReference type="PANTHER" id="PTHR42824:SF1">
    <property type="entry name" value="GLUTAMINE AMIDOTRANSFERASE YAFJ-RELATED"/>
    <property type="match status" value="1"/>
</dbReference>
<proteinExistence type="predicted"/>
<dbReference type="Proteomes" id="UP000245638">
    <property type="component" value="Unassembled WGS sequence"/>
</dbReference>
<evidence type="ECO:0000256" key="1">
    <source>
        <dbReference type="ARBA" id="ARBA00022962"/>
    </source>
</evidence>
<evidence type="ECO:0000313" key="2">
    <source>
        <dbReference type="EMBL" id="PVU76588.1"/>
    </source>
</evidence>
<dbReference type="Gene3D" id="3.60.20.10">
    <property type="entry name" value="Glutamine Phosphoribosylpyrophosphate, subunit 1, domain 1"/>
    <property type="match status" value="1"/>
</dbReference>
<name>A0A2T9X915_9CREN</name>
<comment type="caution">
    <text evidence="2">The sequence shown here is derived from an EMBL/GenBank/DDBJ whole genome shotgun (WGS) entry which is preliminary data.</text>
</comment>
<reference evidence="2 3" key="1">
    <citation type="journal article" date="2015" name="Appl. Environ. Microbiol.">
        <title>Nanoarchaeota, Their Sulfolobales Host, and Nanoarchaeota Virus Distribution across Yellowstone National Park Hot Springs.</title>
        <authorList>
            <person name="Munson-McGee J.H."/>
            <person name="Field E.K."/>
            <person name="Bateson M."/>
            <person name="Rooney C."/>
            <person name="Stepanauskas R."/>
            <person name="Young M.J."/>
        </authorList>
    </citation>
    <scope>NUCLEOTIDE SEQUENCE [LARGE SCALE GENOMIC DNA]</scope>
    <source>
        <strain evidence="2">SCGC AC-742_N10</strain>
    </source>
</reference>
<dbReference type="EMBL" id="QEFD01000083">
    <property type="protein sequence ID" value="PVU76588.1"/>
    <property type="molecule type" value="Genomic_DNA"/>
</dbReference>
<keyword evidence="1 2" id="KW-0315">Glutamine amidotransferase</keyword>
<dbReference type="InterPro" id="IPR029055">
    <property type="entry name" value="Ntn_hydrolases_N"/>
</dbReference>
<dbReference type="PANTHER" id="PTHR42824">
    <property type="entry name" value="GLUTAMINE AMIDOTRANSFERASE"/>
    <property type="match status" value="1"/>
</dbReference>
<dbReference type="InterPro" id="IPR026869">
    <property type="entry name" value="EgtC-like"/>
</dbReference>
<dbReference type="Pfam" id="PF13230">
    <property type="entry name" value="GATase_4"/>
    <property type="match status" value="1"/>
</dbReference>
<dbReference type="SUPFAM" id="SSF56235">
    <property type="entry name" value="N-terminal nucleophile aminohydrolases (Ntn hydrolases)"/>
    <property type="match status" value="1"/>
</dbReference>
<protein>
    <submittedName>
        <fullName evidence="2">Glutamine amidotransferase</fullName>
    </submittedName>
</protein>
<organism evidence="2 3">
    <name type="scientific">Acidianus hospitalis</name>
    <dbReference type="NCBI Taxonomy" id="563177"/>
    <lineage>
        <taxon>Archaea</taxon>
        <taxon>Thermoproteota</taxon>
        <taxon>Thermoprotei</taxon>
        <taxon>Sulfolobales</taxon>
        <taxon>Sulfolobaceae</taxon>
        <taxon>Acidianus</taxon>
    </lineage>
</organism>
<accession>A0A2T9X915</accession>
<evidence type="ECO:0000313" key="3">
    <source>
        <dbReference type="Proteomes" id="UP000245638"/>
    </source>
</evidence>
<dbReference type="AlphaFoldDB" id="A0A2T9X915"/>
<gene>
    <name evidence="2" type="ORF">DDW13_02670</name>
</gene>